<evidence type="ECO:0000256" key="2">
    <source>
        <dbReference type="ARBA" id="ARBA00022801"/>
    </source>
</evidence>
<keyword evidence="2" id="KW-0378">Hydrolase</keyword>
<evidence type="ECO:0000256" key="1">
    <source>
        <dbReference type="ARBA" id="ARBA00022729"/>
    </source>
</evidence>
<dbReference type="Proteomes" id="UP000054383">
    <property type="component" value="Unassembled WGS sequence"/>
</dbReference>
<keyword evidence="1 3" id="KW-0732">Signal</keyword>
<evidence type="ECO:0000259" key="4">
    <source>
        <dbReference type="Pfam" id="PF01764"/>
    </source>
</evidence>
<evidence type="ECO:0000313" key="5">
    <source>
        <dbReference type="EMBL" id="CRG83314.1"/>
    </source>
</evidence>
<feature type="signal peptide" evidence="3">
    <location>
        <begin position="1"/>
        <end position="18"/>
    </location>
</feature>
<protein>
    <recommendedName>
        <fullName evidence="4">Fungal lipase-type domain-containing protein</fullName>
    </recommendedName>
</protein>
<dbReference type="PANTHER" id="PTHR46640">
    <property type="entry name" value="TRIACYLGLYCEROL LIPASE, PUTATIVE (AFU_ORTHOLOGUE AFUA_6G06510)-RELATED"/>
    <property type="match status" value="1"/>
</dbReference>
<dbReference type="Gene3D" id="3.40.50.1820">
    <property type="entry name" value="alpha/beta hydrolase"/>
    <property type="match status" value="1"/>
</dbReference>
<feature type="domain" description="Fungal lipase-type" evidence="4">
    <location>
        <begin position="79"/>
        <end position="216"/>
    </location>
</feature>
<dbReference type="InterPro" id="IPR051299">
    <property type="entry name" value="AB_hydrolase_lip/est"/>
</dbReference>
<dbReference type="Pfam" id="PF01764">
    <property type="entry name" value="Lipase_3"/>
    <property type="match status" value="1"/>
</dbReference>
<name>A0A0U1LJX1_TALIS</name>
<keyword evidence="6" id="KW-1185">Reference proteome</keyword>
<evidence type="ECO:0000256" key="3">
    <source>
        <dbReference type="SAM" id="SignalP"/>
    </source>
</evidence>
<feature type="chain" id="PRO_5006711019" description="Fungal lipase-type domain-containing protein" evidence="3">
    <location>
        <begin position="19"/>
        <end position="287"/>
    </location>
</feature>
<sequence length="287" mass="30319">MLSRLANIVLFLSGTAFAQPAVSEDVYKNILRYTGFAAAAYSDSCATPPSGSTVVKTFNDGSTDTQATLFRDDTAKEIIIAFRGSSSPKDLDTDFEFKSVPLTAVGTSCQSCKVHSGFQTAYSSIASQIISAVKDELSSSGYYTLTITGHSLGAGLSSIATSSFIGSGIKVASTYTYGEPRNGDSAWVSYLGSQIPDDNYFRVTHYNDGVPQIPPTVLGFEHHGPEYWQSKKSGNSAATTYNCGANSTSCNAGQDYGDNPINGAHLTYSNTVVAASLHNPSCGYSLL</sequence>
<dbReference type="OMA" id="SSIQPRC"/>
<dbReference type="AlphaFoldDB" id="A0A0U1LJX1"/>
<evidence type="ECO:0000313" key="6">
    <source>
        <dbReference type="Proteomes" id="UP000054383"/>
    </source>
</evidence>
<dbReference type="InterPro" id="IPR029058">
    <property type="entry name" value="AB_hydrolase_fold"/>
</dbReference>
<dbReference type="PANTHER" id="PTHR46640:SF1">
    <property type="entry name" value="FUNGAL LIPASE-LIKE DOMAIN-CONTAINING PROTEIN-RELATED"/>
    <property type="match status" value="1"/>
</dbReference>
<dbReference type="SUPFAM" id="SSF53474">
    <property type="entry name" value="alpha/beta-Hydrolases"/>
    <property type="match status" value="1"/>
</dbReference>
<dbReference type="GO" id="GO:0006629">
    <property type="term" value="P:lipid metabolic process"/>
    <property type="evidence" value="ECO:0007669"/>
    <property type="project" value="InterPro"/>
</dbReference>
<dbReference type="CDD" id="cd00519">
    <property type="entry name" value="Lipase_3"/>
    <property type="match status" value="1"/>
</dbReference>
<organism evidence="5 6">
    <name type="scientific">Talaromyces islandicus</name>
    <name type="common">Penicillium islandicum</name>
    <dbReference type="NCBI Taxonomy" id="28573"/>
    <lineage>
        <taxon>Eukaryota</taxon>
        <taxon>Fungi</taxon>
        <taxon>Dikarya</taxon>
        <taxon>Ascomycota</taxon>
        <taxon>Pezizomycotina</taxon>
        <taxon>Eurotiomycetes</taxon>
        <taxon>Eurotiomycetidae</taxon>
        <taxon>Eurotiales</taxon>
        <taxon>Trichocomaceae</taxon>
        <taxon>Talaromyces</taxon>
        <taxon>Talaromyces sect. Islandici</taxon>
    </lineage>
</organism>
<dbReference type="GO" id="GO:0016787">
    <property type="term" value="F:hydrolase activity"/>
    <property type="evidence" value="ECO:0007669"/>
    <property type="project" value="UniProtKB-KW"/>
</dbReference>
<dbReference type="OrthoDB" id="426718at2759"/>
<reference evidence="5 6" key="1">
    <citation type="submission" date="2015-04" db="EMBL/GenBank/DDBJ databases">
        <authorList>
            <person name="Syromyatnikov M.Y."/>
            <person name="Popov V.N."/>
        </authorList>
    </citation>
    <scope>NUCLEOTIDE SEQUENCE [LARGE SCALE GENOMIC DNA]</scope>
    <source>
        <strain evidence="5">WF-38-12</strain>
    </source>
</reference>
<dbReference type="STRING" id="28573.A0A0U1LJX1"/>
<dbReference type="InterPro" id="IPR002921">
    <property type="entry name" value="Fungal_lipase-type"/>
</dbReference>
<accession>A0A0U1LJX1</accession>
<gene>
    <name evidence="5" type="primary">faeA</name>
    <name evidence="5" type="ORF">PISL3812_00665</name>
</gene>
<proteinExistence type="predicted"/>
<dbReference type="EMBL" id="CVMT01000001">
    <property type="protein sequence ID" value="CRG83314.1"/>
    <property type="molecule type" value="Genomic_DNA"/>
</dbReference>